<comment type="caution">
    <text evidence="1">The sequence shown here is derived from an EMBL/GenBank/DDBJ whole genome shotgun (WGS) entry which is preliminary data.</text>
</comment>
<evidence type="ECO:0008006" key="3">
    <source>
        <dbReference type="Google" id="ProtNLM"/>
    </source>
</evidence>
<name>M7N2U8_9BACT</name>
<dbReference type="RefSeq" id="WP_009196714.1">
    <property type="nucleotide sequence ID" value="NZ_AODQ01000107.1"/>
</dbReference>
<reference evidence="1 2" key="1">
    <citation type="journal article" date="2013" name="Genome Announc.">
        <title>Draft Genome Sequence of Cesiribacter andamanensis Strain AMV16T, Isolated from a Soil Sample from a Mud Volcano in the Andaman Islands, India.</title>
        <authorList>
            <person name="Shivaji S."/>
            <person name="Ara S."/>
            <person name="Begum Z."/>
            <person name="Srinivas T.N."/>
            <person name="Singh A."/>
            <person name="Kumar Pinnaka A."/>
        </authorList>
    </citation>
    <scope>NUCLEOTIDE SEQUENCE [LARGE SCALE GENOMIC DNA]</scope>
    <source>
        <strain evidence="1 2">AMV16</strain>
    </source>
</reference>
<keyword evidence="2" id="KW-1185">Reference proteome</keyword>
<proteinExistence type="predicted"/>
<organism evidence="1 2">
    <name type="scientific">Cesiribacter andamanensis AMV16</name>
    <dbReference type="NCBI Taxonomy" id="1279009"/>
    <lineage>
        <taxon>Bacteria</taxon>
        <taxon>Pseudomonadati</taxon>
        <taxon>Bacteroidota</taxon>
        <taxon>Cytophagia</taxon>
        <taxon>Cytophagales</taxon>
        <taxon>Cesiribacteraceae</taxon>
        <taxon>Cesiribacter</taxon>
    </lineage>
</organism>
<dbReference type="EMBL" id="AODQ01000107">
    <property type="protein sequence ID" value="EMR01546.1"/>
    <property type="molecule type" value="Genomic_DNA"/>
</dbReference>
<protein>
    <recommendedName>
        <fullName evidence="3">SpoIIAA-like protein</fullName>
    </recommendedName>
</protein>
<gene>
    <name evidence="1" type="ORF">ADICEAN_03331</name>
</gene>
<sequence length="134" mass="15148">MQKLFEGKTCQAEFLPERKLVFCSLIGATDAAEHQAMDQKVRDLMQATPVVAFAHDLRQMSGTLIQFNGWLLEALRPTVALGLRYHALVMGGELFRKIAATEVLQRLAPVQYSIFDSREKAERWIDKKLEQLGG</sequence>
<evidence type="ECO:0000313" key="2">
    <source>
        <dbReference type="Proteomes" id="UP000011910"/>
    </source>
</evidence>
<dbReference type="Proteomes" id="UP000011910">
    <property type="component" value="Unassembled WGS sequence"/>
</dbReference>
<dbReference type="AlphaFoldDB" id="M7N2U8"/>
<accession>M7N2U8</accession>
<evidence type="ECO:0000313" key="1">
    <source>
        <dbReference type="EMBL" id="EMR01546.1"/>
    </source>
</evidence>